<reference evidence="9" key="1">
    <citation type="journal article" date="2020" name="Stud. Mycol.">
        <title>101 Dothideomycetes genomes: a test case for predicting lifestyles and emergence of pathogens.</title>
        <authorList>
            <person name="Haridas S."/>
            <person name="Albert R."/>
            <person name="Binder M."/>
            <person name="Bloem J."/>
            <person name="Labutti K."/>
            <person name="Salamov A."/>
            <person name="Andreopoulos B."/>
            <person name="Baker S."/>
            <person name="Barry K."/>
            <person name="Bills G."/>
            <person name="Bluhm B."/>
            <person name="Cannon C."/>
            <person name="Castanera R."/>
            <person name="Culley D."/>
            <person name="Daum C."/>
            <person name="Ezra D."/>
            <person name="Gonzalez J."/>
            <person name="Henrissat B."/>
            <person name="Kuo A."/>
            <person name="Liang C."/>
            <person name="Lipzen A."/>
            <person name="Lutzoni F."/>
            <person name="Magnuson J."/>
            <person name="Mondo S."/>
            <person name="Nolan M."/>
            <person name="Ohm R."/>
            <person name="Pangilinan J."/>
            <person name="Park H.-J."/>
            <person name="Ramirez L."/>
            <person name="Alfaro M."/>
            <person name="Sun H."/>
            <person name="Tritt A."/>
            <person name="Yoshinaga Y."/>
            <person name="Zwiers L.-H."/>
            <person name="Turgeon B."/>
            <person name="Goodwin S."/>
            <person name="Spatafora J."/>
            <person name="Crous P."/>
            <person name="Grigoriev I."/>
        </authorList>
    </citation>
    <scope>NUCLEOTIDE SEQUENCE</scope>
    <source>
        <strain evidence="9">ATCC 16933</strain>
    </source>
</reference>
<keyword evidence="5" id="KW-0479">Metal-binding</keyword>
<proteinExistence type="inferred from homology"/>
<dbReference type="SUPFAM" id="SSF53098">
    <property type="entry name" value="Ribonuclease H-like"/>
    <property type="match status" value="1"/>
</dbReference>
<dbReference type="Gene3D" id="3.30.420.10">
    <property type="entry name" value="Ribonuclease H-like superfamily/Ribonuclease H"/>
    <property type="match status" value="1"/>
</dbReference>
<dbReference type="PANTHER" id="PTHR10642">
    <property type="entry name" value="RIBONUCLEASE H1"/>
    <property type="match status" value="1"/>
</dbReference>
<dbReference type="AlphaFoldDB" id="A0A6A6NL32"/>
<keyword evidence="10" id="KW-1185">Reference proteome</keyword>
<comment type="catalytic activity">
    <reaction evidence="1">
        <text>Endonucleolytic cleavage to 5'-phosphomonoester.</text>
        <dbReference type="EC" id="3.1.26.4"/>
    </reaction>
</comment>
<dbReference type="InterPro" id="IPR036397">
    <property type="entry name" value="RNaseH_sf"/>
</dbReference>
<evidence type="ECO:0000313" key="10">
    <source>
        <dbReference type="Proteomes" id="UP000799766"/>
    </source>
</evidence>
<dbReference type="InterPro" id="IPR050092">
    <property type="entry name" value="RNase_H"/>
</dbReference>
<dbReference type="GO" id="GO:0043137">
    <property type="term" value="P:DNA replication, removal of RNA primer"/>
    <property type="evidence" value="ECO:0007669"/>
    <property type="project" value="TreeGrafter"/>
</dbReference>
<feature type="domain" description="RNase H type-1" evidence="8">
    <location>
        <begin position="67"/>
        <end position="224"/>
    </location>
</feature>
<organism evidence="9 10">
    <name type="scientific">Lineolata rhizophorae</name>
    <dbReference type="NCBI Taxonomy" id="578093"/>
    <lineage>
        <taxon>Eukaryota</taxon>
        <taxon>Fungi</taxon>
        <taxon>Dikarya</taxon>
        <taxon>Ascomycota</taxon>
        <taxon>Pezizomycotina</taxon>
        <taxon>Dothideomycetes</taxon>
        <taxon>Dothideomycetes incertae sedis</taxon>
        <taxon>Lineolatales</taxon>
        <taxon>Lineolataceae</taxon>
        <taxon>Lineolata</taxon>
    </lineage>
</organism>
<dbReference type="GO" id="GO:0004523">
    <property type="term" value="F:RNA-DNA hybrid ribonuclease activity"/>
    <property type="evidence" value="ECO:0007669"/>
    <property type="project" value="UniProtKB-EC"/>
</dbReference>
<evidence type="ECO:0000256" key="6">
    <source>
        <dbReference type="ARBA" id="ARBA00022759"/>
    </source>
</evidence>
<keyword evidence="4" id="KW-0540">Nuclease</keyword>
<name>A0A6A6NL32_9PEZI</name>
<dbReference type="Pfam" id="PF00075">
    <property type="entry name" value="RNase_H"/>
    <property type="match status" value="1"/>
</dbReference>
<accession>A0A6A6NL32</accession>
<dbReference type="EC" id="3.1.26.4" evidence="3"/>
<evidence type="ECO:0000256" key="5">
    <source>
        <dbReference type="ARBA" id="ARBA00022723"/>
    </source>
</evidence>
<gene>
    <name evidence="9" type="ORF">BDY21DRAFT_294818</name>
</gene>
<evidence type="ECO:0000256" key="4">
    <source>
        <dbReference type="ARBA" id="ARBA00022722"/>
    </source>
</evidence>
<evidence type="ECO:0000256" key="3">
    <source>
        <dbReference type="ARBA" id="ARBA00012180"/>
    </source>
</evidence>
<dbReference type="GO" id="GO:0003676">
    <property type="term" value="F:nucleic acid binding"/>
    <property type="evidence" value="ECO:0007669"/>
    <property type="project" value="InterPro"/>
</dbReference>
<dbReference type="Proteomes" id="UP000799766">
    <property type="component" value="Unassembled WGS sequence"/>
</dbReference>
<dbReference type="InterPro" id="IPR012337">
    <property type="entry name" value="RNaseH-like_sf"/>
</dbReference>
<dbReference type="EMBL" id="MU001711">
    <property type="protein sequence ID" value="KAF2452349.1"/>
    <property type="molecule type" value="Genomic_DNA"/>
</dbReference>
<evidence type="ECO:0000256" key="1">
    <source>
        <dbReference type="ARBA" id="ARBA00000077"/>
    </source>
</evidence>
<comment type="similarity">
    <text evidence="2">Belongs to the RNase H family.</text>
</comment>
<keyword evidence="7" id="KW-0378">Hydrolase</keyword>
<evidence type="ECO:0000256" key="7">
    <source>
        <dbReference type="ARBA" id="ARBA00022801"/>
    </source>
</evidence>
<dbReference type="PROSITE" id="PS50879">
    <property type="entry name" value="RNASE_H_1"/>
    <property type="match status" value="1"/>
</dbReference>
<dbReference type="OrthoDB" id="245563at2759"/>
<dbReference type="InterPro" id="IPR002156">
    <property type="entry name" value="RNaseH_domain"/>
</dbReference>
<dbReference type="CDD" id="cd13934">
    <property type="entry name" value="RNase_H_Dikarya_like"/>
    <property type="match status" value="1"/>
</dbReference>
<evidence type="ECO:0000256" key="2">
    <source>
        <dbReference type="ARBA" id="ARBA00005300"/>
    </source>
</evidence>
<sequence>MSHQSFQFFDSGSPLDGFGEELERQFDPQYSPMHQHVPENELVVYTPSKKVSQLQVMHPRTGALDLDKFTVVVFIDGACRGNGTPSARAAWGVYFGPQSPHNASDLLKADLPQTSTRAEIEALSQALRIIRDEISQDFSLQQIRIVSDSAFLVRAMSEWIEGWIENDGRNAEGRPVAHYETFKEIHERLDEMTYGDDGGLEFKFWHVPRERNEEADALANQALDG</sequence>
<evidence type="ECO:0000313" key="9">
    <source>
        <dbReference type="EMBL" id="KAF2452349.1"/>
    </source>
</evidence>
<keyword evidence="6" id="KW-0255">Endonuclease</keyword>
<protein>
    <recommendedName>
        <fullName evidence="3">ribonuclease H</fullName>
        <ecNumber evidence="3">3.1.26.4</ecNumber>
    </recommendedName>
</protein>
<evidence type="ECO:0000259" key="8">
    <source>
        <dbReference type="PROSITE" id="PS50879"/>
    </source>
</evidence>
<dbReference type="GO" id="GO:0046872">
    <property type="term" value="F:metal ion binding"/>
    <property type="evidence" value="ECO:0007669"/>
    <property type="project" value="UniProtKB-KW"/>
</dbReference>
<dbReference type="PANTHER" id="PTHR10642:SF26">
    <property type="entry name" value="RIBONUCLEASE H1"/>
    <property type="match status" value="1"/>
</dbReference>